<dbReference type="SUPFAM" id="SSF52279">
    <property type="entry name" value="Beta-D-glucan exohydrolase, C-terminal domain"/>
    <property type="match status" value="1"/>
</dbReference>
<dbReference type="Gene3D" id="2.60.40.10">
    <property type="entry name" value="Immunoglobulins"/>
    <property type="match status" value="1"/>
</dbReference>
<dbReference type="InterPro" id="IPR017853">
    <property type="entry name" value="GH"/>
</dbReference>
<proteinExistence type="inferred from homology"/>
<keyword evidence="6" id="KW-1185">Reference proteome</keyword>
<comment type="similarity">
    <text evidence="1">Belongs to the glycosyl hydrolase 3 family.</text>
</comment>
<evidence type="ECO:0000313" key="6">
    <source>
        <dbReference type="Proteomes" id="UP001363151"/>
    </source>
</evidence>
<keyword evidence="3" id="KW-0326">Glycosidase</keyword>
<evidence type="ECO:0000256" key="2">
    <source>
        <dbReference type="ARBA" id="ARBA00022801"/>
    </source>
</evidence>
<dbReference type="Pfam" id="PF14310">
    <property type="entry name" value="Fn3-like"/>
    <property type="match status" value="1"/>
</dbReference>
<dbReference type="Gene3D" id="3.20.20.300">
    <property type="entry name" value="Glycoside hydrolase, family 3, N-terminal domain"/>
    <property type="match status" value="1"/>
</dbReference>
<protein>
    <submittedName>
        <fullName evidence="5">Xylan 1,4-beta-xylosidase</fullName>
    </submittedName>
</protein>
<dbReference type="SMART" id="SM01217">
    <property type="entry name" value="Fn3_like"/>
    <property type="match status" value="1"/>
</dbReference>
<dbReference type="InterPro" id="IPR036962">
    <property type="entry name" value="Glyco_hydro_3_N_sf"/>
</dbReference>
<dbReference type="InterPro" id="IPR002772">
    <property type="entry name" value="Glyco_hydro_3_C"/>
</dbReference>
<dbReference type="SUPFAM" id="SSF51445">
    <property type="entry name" value="(Trans)glycosidases"/>
    <property type="match status" value="1"/>
</dbReference>
<dbReference type="InterPro" id="IPR036881">
    <property type="entry name" value="Glyco_hydro_3_C_sf"/>
</dbReference>
<organism evidence="5 6">
    <name type="scientific">Aureococcus anophagefferens</name>
    <name type="common">Harmful bloom alga</name>
    <dbReference type="NCBI Taxonomy" id="44056"/>
    <lineage>
        <taxon>Eukaryota</taxon>
        <taxon>Sar</taxon>
        <taxon>Stramenopiles</taxon>
        <taxon>Ochrophyta</taxon>
        <taxon>Pelagophyceae</taxon>
        <taxon>Pelagomonadales</taxon>
        <taxon>Pelagomonadaceae</taxon>
        <taxon>Aureococcus</taxon>
    </lineage>
</organism>
<dbReference type="InterPro" id="IPR026891">
    <property type="entry name" value="Fn3-like"/>
</dbReference>
<feature type="domain" description="Fibronectin type III-like" evidence="4">
    <location>
        <begin position="398"/>
        <end position="472"/>
    </location>
</feature>
<dbReference type="Pfam" id="PF01915">
    <property type="entry name" value="Glyco_hydro_3_C"/>
    <property type="match status" value="1"/>
</dbReference>
<name>A0ABR1G5W2_AURAN</name>
<dbReference type="PANTHER" id="PTHR42721">
    <property type="entry name" value="SUGAR HYDROLASE-RELATED"/>
    <property type="match status" value="1"/>
</dbReference>
<evidence type="ECO:0000313" key="5">
    <source>
        <dbReference type="EMBL" id="KAK7248494.1"/>
    </source>
</evidence>
<comment type="caution">
    <text evidence="5">The sequence shown here is derived from an EMBL/GenBank/DDBJ whole genome shotgun (WGS) entry which is preliminary data.</text>
</comment>
<evidence type="ECO:0000259" key="4">
    <source>
        <dbReference type="SMART" id="SM01217"/>
    </source>
</evidence>
<evidence type="ECO:0000256" key="1">
    <source>
        <dbReference type="ARBA" id="ARBA00005336"/>
    </source>
</evidence>
<dbReference type="EMBL" id="JBBJCI010000096">
    <property type="protein sequence ID" value="KAK7248494.1"/>
    <property type="molecule type" value="Genomic_DNA"/>
</dbReference>
<evidence type="ECO:0000256" key="3">
    <source>
        <dbReference type="ARBA" id="ARBA00023295"/>
    </source>
</evidence>
<dbReference type="Gene3D" id="3.40.50.1700">
    <property type="entry name" value="Glycoside hydrolase family 3 C-terminal domain"/>
    <property type="match status" value="1"/>
</dbReference>
<reference evidence="5 6" key="1">
    <citation type="submission" date="2024-03" db="EMBL/GenBank/DDBJ databases">
        <title>Aureococcus anophagefferens CCMP1851 and Kratosvirus quantuckense: Draft genome of a second virus-susceptible host strain in the model system.</title>
        <authorList>
            <person name="Chase E."/>
            <person name="Truchon A.R."/>
            <person name="Schepens W."/>
            <person name="Wilhelm S.W."/>
        </authorList>
    </citation>
    <scope>NUCLEOTIDE SEQUENCE [LARGE SCALE GENOMIC DNA]</scope>
    <source>
        <strain evidence="5 6">CCMP1851</strain>
    </source>
</reference>
<dbReference type="InterPro" id="IPR044993">
    <property type="entry name" value="BXL"/>
</dbReference>
<keyword evidence="2" id="KW-0378">Hydrolase</keyword>
<accession>A0ABR1G5W2</accession>
<dbReference type="PANTHER" id="PTHR42721:SF3">
    <property type="entry name" value="BETA-D-XYLOSIDASE 5-RELATED"/>
    <property type="match status" value="1"/>
</dbReference>
<sequence length="482" mass="50085">MCSYFAPNGVSSCGSKALLEETVRQTWKRPDAVIMTDCSAVANMAKNAMNLSDEGAAALEAGVDVYGGWNDDLWGDGTLAKALGDNLTTLAALDAAVARTTRQKLELGLLDAATPWDDLGVDDVNASESRASAYDLALQSLVLLRNDGGGTLPLDATKNVAVVGPLAADGLLLRSDYANSYEGALAYAPSLLDAVRGFAPSATYAAGCDVDGADDSRIAAAAAAAAAADAVILAVGTTHAQEHEALDRSDTLLPGVQEKLALAVLAAAAEASVSVVIVLCNGGIVSVDALLTTDATIAVVEAFSPQSQGADALAALVFGRENRWGKLPVTVYGKDYAATTRITDMDFRNRSYRYYEGAPLFAFGDGLSYTSFAHACACSSNVACACNVTNTGKRAGDEVLMVFHRLSAPLRAAVLREHPVPLKQLVDFERVALEPGASARVAFEAIDASLTTADGSRRVYAGGHELVFSRGNGRDVVIPVTV</sequence>
<dbReference type="Proteomes" id="UP001363151">
    <property type="component" value="Unassembled WGS sequence"/>
</dbReference>
<gene>
    <name evidence="5" type="ORF">SO694_00168033</name>
</gene>
<dbReference type="InterPro" id="IPR013783">
    <property type="entry name" value="Ig-like_fold"/>
</dbReference>